<feature type="domain" description="Major facilitator superfamily (MFS) profile" evidence="6">
    <location>
        <begin position="1"/>
        <end position="381"/>
    </location>
</feature>
<comment type="caution">
    <text evidence="7">The sequence shown here is derived from an EMBL/GenBank/DDBJ whole genome shotgun (WGS) entry which is preliminary data.</text>
</comment>
<feature type="transmembrane region" description="Helical" evidence="5">
    <location>
        <begin position="196"/>
        <end position="218"/>
    </location>
</feature>
<feature type="transmembrane region" description="Helical" evidence="5">
    <location>
        <begin position="156"/>
        <end position="176"/>
    </location>
</feature>
<accession>A0AAW5HUD4</accession>
<dbReference type="PANTHER" id="PTHR23531:SF1">
    <property type="entry name" value="QUINOLENE RESISTANCE PROTEIN NORA"/>
    <property type="match status" value="1"/>
</dbReference>
<feature type="transmembrane region" description="Helical" evidence="5">
    <location>
        <begin position="128"/>
        <end position="150"/>
    </location>
</feature>
<dbReference type="InterPro" id="IPR020846">
    <property type="entry name" value="MFS_dom"/>
</dbReference>
<feature type="transmembrane region" description="Helical" evidence="5">
    <location>
        <begin position="230"/>
        <end position="252"/>
    </location>
</feature>
<proteinExistence type="predicted"/>
<dbReference type="PROSITE" id="PS50850">
    <property type="entry name" value="MFS"/>
    <property type="match status" value="1"/>
</dbReference>
<evidence type="ECO:0000256" key="3">
    <source>
        <dbReference type="ARBA" id="ARBA00022989"/>
    </source>
</evidence>
<feature type="transmembrane region" description="Helical" evidence="5">
    <location>
        <begin position="355"/>
        <end position="375"/>
    </location>
</feature>
<protein>
    <submittedName>
        <fullName evidence="7">MFS transporter</fullName>
    </submittedName>
</protein>
<feature type="transmembrane region" description="Helical" evidence="5">
    <location>
        <begin position="291"/>
        <end position="317"/>
    </location>
</feature>
<reference evidence="7 8" key="1">
    <citation type="submission" date="2021-01" db="EMBL/GenBank/DDBJ databases">
        <title>Identification and Characterization of Corynebacterium sp.</title>
        <authorList>
            <person name="Luo Q."/>
            <person name="Qu P."/>
            <person name="Chen Q."/>
        </authorList>
    </citation>
    <scope>NUCLEOTIDE SEQUENCE [LARGE SCALE GENOMIC DNA]</scope>
    <source>
        <strain evidence="7 8">MC-18</strain>
    </source>
</reference>
<dbReference type="InterPro" id="IPR011701">
    <property type="entry name" value="MFS"/>
</dbReference>
<feature type="transmembrane region" description="Helical" evidence="5">
    <location>
        <begin position="264"/>
        <end position="285"/>
    </location>
</feature>
<dbReference type="GO" id="GO:0022857">
    <property type="term" value="F:transmembrane transporter activity"/>
    <property type="evidence" value="ECO:0007669"/>
    <property type="project" value="InterPro"/>
</dbReference>
<feature type="transmembrane region" description="Helical" evidence="5">
    <location>
        <begin position="61"/>
        <end position="83"/>
    </location>
</feature>
<organism evidence="7 8">
    <name type="scientific">Corynebacterium lipophilum</name>
    <dbReference type="NCBI Taxonomy" id="2804918"/>
    <lineage>
        <taxon>Bacteria</taxon>
        <taxon>Bacillati</taxon>
        <taxon>Actinomycetota</taxon>
        <taxon>Actinomycetes</taxon>
        <taxon>Mycobacteriales</taxon>
        <taxon>Corynebacteriaceae</taxon>
        <taxon>Corynebacterium</taxon>
    </lineage>
</organism>
<dbReference type="PANTHER" id="PTHR23531">
    <property type="entry name" value="QUINOLENE RESISTANCE PROTEIN NORA"/>
    <property type="match status" value="1"/>
</dbReference>
<dbReference type="Pfam" id="PF07690">
    <property type="entry name" value="MFS_1"/>
    <property type="match status" value="1"/>
</dbReference>
<keyword evidence="3 5" id="KW-1133">Transmembrane helix</keyword>
<feature type="transmembrane region" description="Helical" evidence="5">
    <location>
        <begin position="95"/>
        <end position="116"/>
    </location>
</feature>
<evidence type="ECO:0000313" key="8">
    <source>
        <dbReference type="Proteomes" id="UP001205920"/>
    </source>
</evidence>
<feature type="transmembrane region" description="Helical" evidence="5">
    <location>
        <begin position="34"/>
        <end position="54"/>
    </location>
</feature>
<evidence type="ECO:0000313" key="7">
    <source>
        <dbReference type="EMBL" id="MCO6393451.1"/>
    </source>
</evidence>
<dbReference type="EMBL" id="JAEUWV010000001">
    <property type="protein sequence ID" value="MCO6393451.1"/>
    <property type="molecule type" value="Genomic_DNA"/>
</dbReference>
<keyword evidence="4 5" id="KW-0472">Membrane</keyword>
<evidence type="ECO:0000259" key="6">
    <source>
        <dbReference type="PROSITE" id="PS50850"/>
    </source>
</evidence>
<name>A0AAW5HUD4_9CORY</name>
<feature type="transmembrane region" description="Helical" evidence="5">
    <location>
        <begin position="329"/>
        <end position="349"/>
    </location>
</feature>
<evidence type="ECO:0000256" key="4">
    <source>
        <dbReference type="ARBA" id="ARBA00023136"/>
    </source>
</evidence>
<dbReference type="SUPFAM" id="SSF103473">
    <property type="entry name" value="MFS general substrate transporter"/>
    <property type="match status" value="1"/>
</dbReference>
<dbReference type="Gene3D" id="1.20.1250.20">
    <property type="entry name" value="MFS general substrate transporter like domains"/>
    <property type="match status" value="1"/>
</dbReference>
<evidence type="ECO:0000256" key="2">
    <source>
        <dbReference type="ARBA" id="ARBA00022692"/>
    </source>
</evidence>
<dbReference type="RefSeq" id="WP_083290931.1">
    <property type="nucleotide sequence ID" value="NZ_JAEUWV010000001.1"/>
</dbReference>
<dbReference type="InterPro" id="IPR036259">
    <property type="entry name" value="MFS_trans_sf"/>
</dbReference>
<dbReference type="InterPro" id="IPR052714">
    <property type="entry name" value="MFS_Exporter"/>
</dbReference>
<sequence length="408" mass="42913">MKPVLLAVMAAFAAWAVLLPVIPTAVLDAGGTETLAGLTTGVFMLATVLTQMATPALLRKFGFGLIMGLSSLLLGVPAFAYALGMEAGTVLTVSAIRGVGFGALTVAEAAVVAELVPRRLLGRATGTLGIMVGLSQMVGLPTGLALVNVIGYNAVYYIAAGVGLISLVACMFIPAVPQADRDELSVAHVHVPMWRLVFVPGMALMFVTSAYGAITNFLPAAMRDLDPAKGAALGGVMLGVMNFASMLSRYAAGQVMDRKGYPGSILIPCQFIAAGGVFLIALILLLDLPVWWMALAALIYGVGFGAVQNEALTLMFYRLPRSKSSEASAIWNIAFDGGTGLGSTMYGMLLTMMMFTPMFGLAAAVILIGVVITLLDRQLGKHRVVEVNNLSVRLKNVQPPRLYRRNGR</sequence>
<dbReference type="GO" id="GO:0005886">
    <property type="term" value="C:plasma membrane"/>
    <property type="evidence" value="ECO:0007669"/>
    <property type="project" value="UniProtKB-SubCell"/>
</dbReference>
<comment type="subcellular location">
    <subcellularLocation>
        <location evidence="1">Cell membrane</location>
        <topology evidence="1">Multi-pass membrane protein</topology>
    </subcellularLocation>
</comment>
<evidence type="ECO:0000256" key="5">
    <source>
        <dbReference type="SAM" id="Phobius"/>
    </source>
</evidence>
<gene>
    <name evidence="7" type="ORF">JMN37_00405</name>
</gene>
<dbReference type="AlphaFoldDB" id="A0AAW5HUD4"/>
<keyword evidence="8" id="KW-1185">Reference proteome</keyword>
<dbReference type="Proteomes" id="UP001205920">
    <property type="component" value="Unassembled WGS sequence"/>
</dbReference>
<keyword evidence="2 5" id="KW-0812">Transmembrane</keyword>
<evidence type="ECO:0000256" key="1">
    <source>
        <dbReference type="ARBA" id="ARBA00004651"/>
    </source>
</evidence>